<gene>
    <name evidence="1" type="ORF">CT0861_02671</name>
</gene>
<keyword evidence="2" id="KW-1185">Reference proteome</keyword>
<sequence>MYKKFLKIPYEAPSSAIFGSAETEPMVKNIDKAIANIEKIEVNEAKALAAAGRITVWTKPRSLFVVNVVAIIGLIVYDKVKERKINEELEKTLKRVCTARLYARYAERMELTHTDQMSSLKRLAKDYANGKTDRIADDLADTAEQASESLKAIT</sequence>
<name>A0A166NIG7_9PEZI</name>
<dbReference type="Proteomes" id="UP000076552">
    <property type="component" value="Unassembled WGS sequence"/>
</dbReference>
<evidence type="ECO:0000313" key="1">
    <source>
        <dbReference type="EMBL" id="KZL65712.1"/>
    </source>
</evidence>
<organism evidence="1 2">
    <name type="scientific">Colletotrichum tofieldiae</name>
    <dbReference type="NCBI Taxonomy" id="708197"/>
    <lineage>
        <taxon>Eukaryota</taxon>
        <taxon>Fungi</taxon>
        <taxon>Dikarya</taxon>
        <taxon>Ascomycota</taxon>
        <taxon>Pezizomycotina</taxon>
        <taxon>Sordariomycetes</taxon>
        <taxon>Hypocreomycetidae</taxon>
        <taxon>Glomerellales</taxon>
        <taxon>Glomerellaceae</taxon>
        <taxon>Colletotrichum</taxon>
        <taxon>Colletotrichum spaethianum species complex</taxon>
    </lineage>
</organism>
<reference evidence="1 2" key="1">
    <citation type="submission" date="2015-06" db="EMBL/GenBank/DDBJ databases">
        <title>Survival trade-offs in plant roots during colonization by closely related pathogenic and mutualistic fungi.</title>
        <authorList>
            <person name="Hacquard S."/>
            <person name="Kracher B."/>
            <person name="Hiruma K."/>
            <person name="Weinman A."/>
            <person name="Muench P."/>
            <person name="Garrido Oter R."/>
            <person name="Ver Loren van Themaat E."/>
            <person name="Dallerey J.-F."/>
            <person name="Damm U."/>
            <person name="Henrissat B."/>
            <person name="Lespinet O."/>
            <person name="Thon M."/>
            <person name="Kemen E."/>
            <person name="McHardy A.C."/>
            <person name="Schulze-Lefert P."/>
            <person name="O'Connell R.J."/>
        </authorList>
    </citation>
    <scope>NUCLEOTIDE SEQUENCE [LARGE SCALE GENOMIC DNA]</scope>
    <source>
        <strain evidence="1 2">0861</strain>
    </source>
</reference>
<dbReference type="AlphaFoldDB" id="A0A166NIG7"/>
<proteinExistence type="predicted"/>
<comment type="caution">
    <text evidence="1">The sequence shown here is derived from an EMBL/GenBank/DDBJ whole genome shotgun (WGS) entry which is preliminary data.</text>
</comment>
<evidence type="ECO:0000313" key="2">
    <source>
        <dbReference type="Proteomes" id="UP000076552"/>
    </source>
</evidence>
<protein>
    <submittedName>
        <fullName evidence="1">Uncharacterized protein</fullName>
    </submittedName>
</protein>
<dbReference type="EMBL" id="LFIV01000207">
    <property type="protein sequence ID" value="KZL65712.1"/>
    <property type="molecule type" value="Genomic_DNA"/>
</dbReference>
<accession>A0A166NIG7</accession>